<reference evidence="1 2" key="1">
    <citation type="journal article" date="2011" name="Stand. Genomic Sci.">
        <title>Non-contiguous finished genome sequence and contextual data of the filamentous soil bacterium Ktedonobacter racemifer type strain (SOSP1-21).</title>
        <authorList>
            <person name="Chang Y.J."/>
            <person name="Land M."/>
            <person name="Hauser L."/>
            <person name="Chertkov O."/>
            <person name="Del Rio T.G."/>
            <person name="Nolan M."/>
            <person name="Copeland A."/>
            <person name="Tice H."/>
            <person name="Cheng J.F."/>
            <person name="Lucas S."/>
            <person name="Han C."/>
            <person name="Goodwin L."/>
            <person name="Pitluck S."/>
            <person name="Ivanova N."/>
            <person name="Ovchinikova G."/>
            <person name="Pati A."/>
            <person name="Chen A."/>
            <person name="Palaniappan K."/>
            <person name="Mavromatis K."/>
            <person name="Liolios K."/>
            <person name="Brettin T."/>
            <person name="Fiebig A."/>
            <person name="Rohde M."/>
            <person name="Abt B."/>
            <person name="Goker M."/>
            <person name="Detter J.C."/>
            <person name="Woyke T."/>
            <person name="Bristow J."/>
            <person name="Eisen J.A."/>
            <person name="Markowitz V."/>
            <person name="Hugenholtz P."/>
            <person name="Kyrpides N.C."/>
            <person name="Klenk H.P."/>
            <person name="Lapidus A."/>
        </authorList>
    </citation>
    <scope>NUCLEOTIDE SEQUENCE [LARGE SCALE GENOMIC DNA]</scope>
    <source>
        <strain evidence="2">DSM 44963</strain>
    </source>
</reference>
<dbReference type="OrthoDB" id="9815897at2"/>
<dbReference type="InterPro" id="IPR021215">
    <property type="entry name" value="DUF2752"/>
</dbReference>
<dbReference type="RefSeq" id="WP_007908003.1">
    <property type="nucleotide sequence ID" value="NZ_ADVG01000001.1"/>
</dbReference>
<evidence type="ECO:0000313" key="2">
    <source>
        <dbReference type="Proteomes" id="UP000004508"/>
    </source>
</evidence>
<evidence type="ECO:0008006" key="3">
    <source>
        <dbReference type="Google" id="ProtNLM"/>
    </source>
</evidence>
<proteinExistence type="predicted"/>
<comment type="caution">
    <text evidence="1">The sequence shown here is derived from an EMBL/GenBank/DDBJ whole genome shotgun (WGS) entry which is preliminary data.</text>
</comment>
<dbReference type="AlphaFoldDB" id="D6TFQ7"/>
<dbReference type="Pfam" id="PF10825">
    <property type="entry name" value="DUF2752"/>
    <property type="match status" value="1"/>
</dbReference>
<protein>
    <recommendedName>
        <fullName evidence="3">DUF2752 domain-containing protein</fullName>
    </recommendedName>
</protein>
<sequence length="99" mass="11613">MHIEKHVARGKAGWLILLPLLFFLVPTSWLEAHPPVCLSRLIFKRRCPGCGMTRAISCAVHGQFRKAWHYNKLVVIVLPLLTHSWLREVLRQSFRWPYL</sequence>
<accession>D6TFQ7</accession>
<evidence type="ECO:0000313" key="1">
    <source>
        <dbReference type="EMBL" id="EFH90540.1"/>
    </source>
</evidence>
<dbReference type="Proteomes" id="UP000004508">
    <property type="component" value="Unassembled WGS sequence"/>
</dbReference>
<name>D6TFQ7_KTERA</name>
<gene>
    <name evidence="1" type="ORF">Krac_12165</name>
</gene>
<dbReference type="InParanoid" id="D6TFQ7"/>
<keyword evidence="2" id="KW-1185">Reference proteome</keyword>
<organism evidence="1 2">
    <name type="scientific">Ktedonobacter racemifer DSM 44963</name>
    <dbReference type="NCBI Taxonomy" id="485913"/>
    <lineage>
        <taxon>Bacteria</taxon>
        <taxon>Bacillati</taxon>
        <taxon>Chloroflexota</taxon>
        <taxon>Ktedonobacteria</taxon>
        <taxon>Ktedonobacterales</taxon>
        <taxon>Ktedonobacteraceae</taxon>
        <taxon>Ktedonobacter</taxon>
    </lineage>
</organism>
<dbReference type="EMBL" id="ADVG01000001">
    <property type="protein sequence ID" value="EFH90540.1"/>
    <property type="molecule type" value="Genomic_DNA"/>
</dbReference>